<dbReference type="PROSITE" id="PS51257">
    <property type="entry name" value="PROKAR_LIPOPROTEIN"/>
    <property type="match status" value="1"/>
</dbReference>
<evidence type="ECO:0000313" key="6">
    <source>
        <dbReference type="EMBL" id="OVE48803.1"/>
    </source>
</evidence>
<gene>
    <name evidence="7" type="primary">bsaA_1</name>
    <name evidence="6" type="ORF">CBW21_09660</name>
    <name evidence="7" type="ORF">NCTC9695_01544</name>
</gene>
<evidence type="ECO:0000313" key="7">
    <source>
        <dbReference type="EMBL" id="VEB41130.1"/>
    </source>
</evidence>
<reference evidence="6 8" key="1">
    <citation type="submission" date="2017-05" db="EMBL/GenBank/DDBJ databases">
        <title>Chromobacterium violaceum GHPS1 isolated from Hydrocarbon polluted soil in French Guiana display an awesome secondary metabolite arsenal and a battery of drug and heavy-metal-resistance and detoxification of xenobiotics proteins.</title>
        <authorList>
            <person name="Belbahri L."/>
        </authorList>
    </citation>
    <scope>NUCLEOTIDE SEQUENCE [LARGE SCALE GENOMIC DNA]</scope>
    <source>
        <strain evidence="6 8">GHPS1</strain>
    </source>
</reference>
<dbReference type="GO" id="GO:0004601">
    <property type="term" value="F:peroxidase activity"/>
    <property type="evidence" value="ECO:0007669"/>
    <property type="project" value="UniProtKB-KW"/>
</dbReference>
<dbReference type="Pfam" id="PF00255">
    <property type="entry name" value="GSHPx"/>
    <property type="match status" value="1"/>
</dbReference>
<keyword evidence="8" id="KW-1185">Reference proteome</keyword>
<dbReference type="PRINTS" id="PR01011">
    <property type="entry name" value="GLUTPROXDASE"/>
</dbReference>
<dbReference type="PROSITE" id="PS00460">
    <property type="entry name" value="GLUTATHIONE_PEROXID_1"/>
    <property type="match status" value="1"/>
</dbReference>
<evidence type="ECO:0000256" key="3">
    <source>
        <dbReference type="ARBA" id="ARBA00023002"/>
    </source>
</evidence>
<dbReference type="InterPro" id="IPR000889">
    <property type="entry name" value="Glutathione_peroxidase"/>
</dbReference>
<evidence type="ECO:0000256" key="4">
    <source>
        <dbReference type="PIRSR" id="PIRSR000303-1"/>
    </source>
</evidence>
<dbReference type="Gene3D" id="3.40.30.10">
    <property type="entry name" value="Glutaredoxin"/>
    <property type="match status" value="1"/>
</dbReference>
<dbReference type="InterPro" id="IPR029759">
    <property type="entry name" value="GPX_AS"/>
</dbReference>
<dbReference type="PANTHER" id="PTHR11592">
    <property type="entry name" value="GLUTATHIONE PEROXIDASE"/>
    <property type="match status" value="1"/>
</dbReference>
<keyword evidence="3 5" id="KW-0560">Oxidoreductase</keyword>
<sequence length="192" mass="20870">MGWLGRENAMKRWGAMLMLWGQAALAACPALLNHSVPGLMGGQINLCQYADRPLLVVNTASHCGFTPQFTQLESLYKQYGPRGLMVIGFPSNDFFQELDKPSEIGAFCQANYGVTFPMAGKGHVRGADAQPLFKDLIAATDDAPSWNFHKYLILPGASKVISIGTRTKPDAPEVVNAFLPYLQPETQAAAKP</sequence>
<dbReference type="SUPFAM" id="SSF52833">
    <property type="entry name" value="Thioredoxin-like"/>
    <property type="match status" value="1"/>
</dbReference>
<protein>
    <recommendedName>
        <fullName evidence="5">Glutathione peroxidase</fullName>
    </recommendedName>
</protein>
<keyword evidence="2 5" id="KW-0575">Peroxidase</keyword>
<evidence type="ECO:0000313" key="9">
    <source>
        <dbReference type="Proteomes" id="UP000275777"/>
    </source>
</evidence>
<reference evidence="7 9" key="2">
    <citation type="submission" date="2018-12" db="EMBL/GenBank/DDBJ databases">
        <authorList>
            <consortium name="Pathogen Informatics"/>
        </authorList>
    </citation>
    <scope>NUCLEOTIDE SEQUENCE [LARGE SCALE GENOMIC DNA]</scope>
    <source>
        <strain evidence="7 9">NCTC9695</strain>
    </source>
</reference>
<dbReference type="AlphaFoldDB" id="A0A1R0MKH9"/>
<evidence type="ECO:0000313" key="8">
    <source>
        <dbReference type="Proteomes" id="UP000196342"/>
    </source>
</evidence>
<comment type="similarity">
    <text evidence="1 5">Belongs to the glutathione peroxidase family.</text>
</comment>
<dbReference type="GO" id="GO:0034599">
    <property type="term" value="P:cellular response to oxidative stress"/>
    <property type="evidence" value="ECO:0007669"/>
    <property type="project" value="TreeGrafter"/>
</dbReference>
<dbReference type="Proteomes" id="UP000196342">
    <property type="component" value="Unassembled WGS sequence"/>
</dbReference>
<dbReference type="EMBL" id="LR134182">
    <property type="protein sequence ID" value="VEB41130.1"/>
    <property type="molecule type" value="Genomic_DNA"/>
</dbReference>
<dbReference type="PROSITE" id="PS51355">
    <property type="entry name" value="GLUTATHIONE_PEROXID_3"/>
    <property type="match status" value="1"/>
</dbReference>
<evidence type="ECO:0000256" key="2">
    <source>
        <dbReference type="ARBA" id="ARBA00022559"/>
    </source>
</evidence>
<accession>A0A1R0MKH9</accession>
<proteinExistence type="inferred from homology"/>
<dbReference type="EMBL" id="NHOO01000006">
    <property type="protein sequence ID" value="OVE48803.1"/>
    <property type="molecule type" value="Genomic_DNA"/>
</dbReference>
<evidence type="ECO:0000256" key="1">
    <source>
        <dbReference type="ARBA" id="ARBA00006926"/>
    </source>
</evidence>
<dbReference type="CDD" id="cd00340">
    <property type="entry name" value="GSH_Peroxidase"/>
    <property type="match status" value="1"/>
</dbReference>
<accession>A0A202BB78</accession>
<dbReference type="PIRSF" id="PIRSF000303">
    <property type="entry name" value="Glutathion_perox"/>
    <property type="match status" value="1"/>
</dbReference>
<dbReference type="InterPro" id="IPR036249">
    <property type="entry name" value="Thioredoxin-like_sf"/>
</dbReference>
<dbReference type="PANTHER" id="PTHR11592:SF44">
    <property type="entry name" value="GLUTATHIONE PEROXIDASE"/>
    <property type="match status" value="1"/>
</dbReference>
<name>A0A1R0MKH9_CHRVL</name>
<dbReference type="Proteomes" id="UP000275777">
    <property type="component" value="Chromosome"/>
</dbReference>
<feature type="active site" evidence="4">
    <location>
        <position position="63"/>
    </location>
</feature>
<organism evidence="6 8">
    <name type="scientific">Chromobacterium violaceum</name>
    <dbReference type="NCBI Taxonomy" id="536"/>
    <lineage>
        <taxon>Bacteria</taxon>
        <taxon>Pseudomonadati</taxon>
        <taxon>Pseudomonadota</taxon>
        <taxon>Betaproteobacteria</taxon>
        <taxon>Neisseriales</taxon>
        <taxon>Chromobacteriaceae</taxon>
        <taxon>Chromobacterium</taxon>
    </lineage>
</organism>
<evidence type="ECO:0000256" key="5">
    <source>
        <dbReference type="RuleBase" id="RU000499"/>
    </source>
</evidence>